<evidence type="ECO:0000256" key="3">
    <source>
        <dbReference type="ARBA" id="ARBA00023015"/>
    </source>
</evidence>
<proteinExistence type="predicted"/>
<keyword evidence="3" id="KW-0805">Transcription regulation</keyword>
<keyword evidence="2" id="KW-0862">Zinc</keyword>
<name>A0A9P4U1C0_9PEZI</name>
<dbReference type="EMBL" id="MU007024">
    <property type="protein sequence ID" value="KAF2432848.1"/>
    <property type="molecule type" value="Genomic_DNA"/>
</dbReference>
<gene>
    <name evidence="7" type="ORF">EJ08DRAFT_695249</name>
</gene>
<dbReference type="GO" id="GO:0003677">
    <property type="term" value="F:DNA binding"/>
    <property type="evidence" value="ECO:0007669"/>
    <property type="project" value="UniProtKB-KW"/>
</dbReference>
<keyword evidence="6" id="KW-0539">Nucleus</keyword>
<evidence type="ECO:0000256" key="6">
    <source>
        <dbReference type="ARBA" id="ARBA00023242"/>
    </source>
</evidence>
<evidence type="ECO:0000256" key="5">
    <source>
        <dbReference type="ARBA" id="ARBA00023163"/>
    </source>
</evidence>
<accession>A0A9P4U1C0</accession>
<dbReference type="PANTHER" id="PTHR36206">
    <property type="entry name" value="ASPERCRYPTIN BIOSYNTHESIS CLUSTER-SPECIFIC TRANSCRIPTION REGULATOR ATNN-RELATED"/>
    <property type="match status" value="1"/>
</dbReference>
<reference evidence="7" key="1">
    <citation type="journal article" date="2020" name="Stud. Mycol.">
        <title>101 Dothideomycetes genomes: a test case for predicting lifestyles and emergence of pathogens.</title>
        <authorList>
            <person name="Haridas S."/>
            <person name="Albert R."/>
            <person name="Binder M."/>
            <person name="Bloem J."/>
            <person name="Labutti K."/>
            <person name="Salamov A."/>
            <person name="Andreopoulos B."/>
            <person name="Baker S."/>
            <person name="Barry K."/>
            <person name="Bills G."/>
            <person name="Bluhm B."/>
            <person name="Cannon C."/>
            <person name="Castanera R."/>
            <person name="Culley D."/>
            <person name="Daum C."/>
            <person name="Ezra D."/>
            <person name="Gonzalez J."/>
            <person name="Henrissat B."/>
            <person name="Kuo A."/>
            <person name="Liang C."/>
            <person name="Lipzen A."/>
            <person name="Lutzoni F."/>
            <person name="Magnuson J."/>
            <person name="Mondo S."/>
            <person name="Nolan M."/>
            <person name="Ohm R."/>
            <person name="Pangilinan J."/>
            <person name="Park H.-J."/>
            <person name="Ramirez L."/>
            <person name="Alfaro M."/>
            <person name="Sun H."/>
            <person name="Tritt A."/>
            <person name="Yoshinaga Y."/>
            <person name="Zwiers L.-H."/>
            <person name="Turgeon B."/>
            <person name="Goodwin S."/>
            <person name="Spatafora J."/>
            <person name="Crous P."/>
            <person name="Grigoriev I."/>
        </authorList>
    </citation>
    <scope>NUCLEOTIDE SEQUENCE</scope>
    <source>
        <strain evidence="7">CBS 130266</strain>
    </source>
</reference>
<evidence type="ECO:0000256" key="1">
    <source>
        <dbReference type="ARBA" id="ARBA00022723"/>
    </source>
</evidence>
<protein>
    <submittedName>
        <fullName evidence="7">Uncharacterized protein</fullName>
    </submittedName>
</protein>
<dbReference type="Proteomes" id="UP000800235">
    <property type="component" value="Unassembled WGS sequence"/>
</dbReference>
<keyword evidence="5" id="KW-0804">Transcription</keyword>
<dbReference type="GO" id="GO:0046872">
    <property type="term" value="F:metal ion binding"/>
    <property type="evidence" value="ECO:0007669"/>
    <property type="project" value="UniProtKB-KW"/>
</dbReference>
<keyword evidence="1" id="KW-0479">Metal-binding</keyword>
<evidence type="ECO:0000256" key="2">
    <source>
        <dbReference type="ARBA" id="ARBA00022833"/>
    </source>
</evidence>
<keyword evidence="8" id="KW-1185">Reference proteome</keyword>
<evidence type="ECO:0000313" key="8">
    <source>
        <dbReference type="Proteomes" id="UP000800235"/>
    </source>
</evidence>
<keyword evidence="4" id="KW-0238">DNA-binding</keyword>
<organism evidence="7 8">
    <name type="scientific">Tothia fuscella</name>
    <dbReference type="NCBI Taxonomy" id="1048955"/>
    <lineage>
        <taxon>Eukaryota</taxon>
        <taxon>Fungi</taxon>
        <taxon>Dikarya</taxon>
        <taxon>Ascomycota</taxon>
        <taxon>Pezizomycotina</taxon>
        <taxon>Dothideomycetes</taxon>
        <taxon>Pleosporomycetidae</taxon>
        <taxon>Venturiales</taxon>
        <taxon>Cylindrosympodiaceae</taxon>
        <taxon>Tothia</taxon>
    </lineage>
</organism>
<comment type="caution">
    <text evidence="7">The sequence shown here is derived from an EMBL/GenBank/DDBJ whole genome shotgun (WGS) entry which is preliminary data.</text>
</comment>
<sequence length="156" mass="17679">MPETHWDASLPDFVHLLDLADEFTAVDLKTFTKGVVSFEPGIVLPVFETAMRCRDPSQRRRALALLRSAPRKEGVWDSMGAAAVAECAMNLEEDGLVEPEQVGDIPDHKRVYFVNPAADLNLRVVHVTFSCEPRVLILENGRMQYTWSTRERVIHF</sequence>
<evidence type="ECO:0000313" key="7">
    <source>
        <dbReference type="EMBL" id="KAF2432848.1"/>
    </source>
</evidence>
<dbReference type="PANTHER" id="PTHR36206:SF4">
    <property type="entry name" value="HYPOTHETICAL CONSERVED PROTEIN (EUROFUNG)-RELATED"/>
    <property type="match status" value="1"/>
</dbReference>
<dbReference type="InterPro" id="IPR052360">
    <property type="entry name" value="Transcr_Regulatory_Proteins"/>
</dbReference>
<dbReference type="OrthoDB" id="3821786at2759"/>
<dbReference type="AlphaFoldDB" id="A0A9P4U1C0"/>
<evidence type="ECO:0000256" key="4">
    <source>
        <dbReference type="ARBA" id="ARBA00023125"/>
    </source>
</evidence>